<evidence type="ECO:0000259" key="2">
    <source>
        <dbReference type="Pfam" id="PF12776"/>
    </source>
</evidence>
<organism evidence="3 4">
    <name type="scientific">Rosa chinensis</name>
    <name type="common">China rose</name>
    <dbReference type="NCBI Taxonomy" id="74649"/>
    <lineage>
        <taxon>Eukaryota</taxon>
        <taxon>Viridiplantae</taxon>
        <taxon>Streptophyta</taxon>
        <taxon>Embryophyta</taxon>
        <taxon>Tracheophyta</taxon>
        <taxon>Spermatophyta</taxon>
        <taxon>Magnoliopsida</taxon>
        <taxon>eudicotyledons</taxon>
        <taxon>Gunneridae</taxon>
        <taxon>Pentapetalae</taxon>
        <taxon>rosids</taxon>
        <taxon>fabids</taxon>
        <taxon>Rosales</taxon>
        <taxon>Rosaceae</taxon>
        <taxon>Rosoideae</taxon>
        <taxon>Rosoideae incertae sedis</taxon>
        <taxon>Rosa</taxon>
    </lineage>
</organism>
<gene>
    <name evidence="3" type="ORF">RchiOBHm_Chr5g0072391</name>
</gene>
<evidence type="ECO:0000313" key="4">
    <source>
        <dbReference type="Proteomes" id="UP000238479"/>
    </source>
</evidence>
<feature type="region of interest" description="Disordered" evidence="1">
    <location>
        <begin position="1"/>
        <end position="25"/>
    </location>
</feature>
<comment type="caution">
    <text evidence="3">The sequence shown here is derived from an EMBL/GenBank/DDBJ whole genome shotgun (WGS) entry which is preliminary data.</text>
</comment>
<feature type="region of interest" description="Disordered" evidence="1">
    <location>
        <begin position="181"/>
        <end position="207"/>
    </location>
</feature>
<dbReference type="InterPro" id="IPR024752">
    <property type="entry name" value="Myb/SANT-like_dom"/>
</dbReference>
<dbReference type="Gramene" id="PRQ34735">
    <property type="protein sequence ID" value="PRQ34735"/>
    <property type="gene ID" value="RchiOBHm_Chr5g0072391"/>
</dbReference>
<protein>
    <submittedName>
        <fullName evidence="3">Putative Myb/SANT-like domain-containing protein</fullName>
    </submittedName>
</protein>
<proteinExistence type="predicted"/>
<sequence>MDLQANSRSSTSRSGRNKEKQPSHTWTPIEDVALVEALTELCVSGTWKVDNGFKAGYLGQLEKIIEQKLPNCGLKANPHIESRVKTLKKQTLAISDMIANSSGFSWDHENKMVICEKQVYDDWVKVHKEAKGLRLKPFIHYDSLVEAFGRDRANGLGAEGPAEADEDLNNDNEFVDLEGDGLPENVVPTPATRTTSSSSNSTRTRKRARDTYAQCLGDMASTLRSFVDVTKTHLETMKEVLLNDHATSTKRGKLVEELMKIEGLNDYDVLEAAATIIGDDSKIELLFSLPDNLKSQWIYKLLNH</sequence>
<feature type="compositionally biased region" description="Low complexity" evidence="1">
    <location>
        <begin position="192"/>
        <end position="202"/>
    </location>
</feature>
<feature type="domain" description="Myb/SANT-like" evidence="2">
    <location>
        <begin position="25"/>
        <end position="121"/>
    </location>
</feature>
<dbReference type="PANTHER" id="PTHR46250">
    <property type="entry name" value="MYB/SANT-LIKE DNA-BINDING DOMAIN PROTEIN-RELATED"/>
    <property type="match status" value="1"/>
</dbReference>
<dbReference type="Pfam" id="PF12776">
    <property type="entry name" value="Myb_DNA-bind_3"/>
    <property type="match status" value="1"/>
</dbReference>
<dbReference type="Proteomes" id="UP000238479">
    <property type="component" value="Chromosome 5"/>
</dbReference>
<keyword evidence="4" id="KW-1185">Reference proteome</keyword>
<dbReference type="PANTHER" id="PTHR46250:SF15">
    <property type="entry name" value="OS01G0523800 PROTEIN"/>
    <property type="match status" value="1"/>
</dbReference>
<dbReference type="OMA" id="LLMENIW"/>
<accession>A0A2P6QKN4</accession>
<name>A0A2P6QKN4_ROSCH</name>
<dbReference type="EMBL" id="PDCK01000043">
    <property type="protein sequence ID" value="PRQ34735.1"/>
    <property type="molecule type" value="Genomic_DNA"/>
</dbReference>
<evidence type="ECO:0000313" key="3">
    <source>
        <dbReference type="EMBL" id="PRQ34735.1"/>
    </source>
</evidence>
<reference evidence="3 4" key="1">
    <citation type="journal article" date="2018" name="Nat. Genet.">
        <title>The Rosa genome provides new insights in the design of modern roses.</title>
        <authorList>
            <person name="Bendahmane M."/>
        </authorList>
    </citation>
    <scope>NUCLEOTIDE SEQUENCE [LARGE SCALE GENOMIC DNA]</scope>
    <source>
        <strain evidence="4">cv. Old Blush</strain>
    </source>
</reference>
<dbReference type="STRING" id="74649.A0A2P6QKN4"/>
<dbReference type="AlphaFoldDB" id="A0A2P6QKN4"/>
<evidence type="ECO:0000256" key="1">
    <source>
        <dbReference type="SAM" id="MobiDB-lite"/>
    </source>
</evidence>